<keyword evidence="7 10" id="KW-0067">ATP-binding</keyword>
<dbReference type="GO" id="GO:0003952">
    <property type="term" value="F:NAD+ synthase (glutamine-hydrolyzing) activity"/>
    <property type="evidence" value="ECO:0007669"/>
    <property type="project" value="UniProtKB-UniRule"/>
</dbReference>
<proteinExistence type="inferred from homology"/>
<dbReference type="OMA" id="DETCHGI"/>
<dbReference type="SUPFAM" id="SSF52402">
    <property type="entry name" value="Adenine nucleotide alpha hydrolases-like"/>
    <property type="match status" value="1"/>
</dbReference>
<dbReference type="FunFam" id="3.40.50.620:FF:000036">
    <property type="entry name" value="Glutamine-dependent NAD(+) synthetase"/>
    <property type="match status" value="1"/>
</dbReference>
<evidence type="ECO:0000256" key="6">
    <source>
        <dbReference type="ARBA" id="ARBA00022741"/>
    </source>
</evidence>
<evidence type="ECO:0000256" key="1">
    <source>
        <dbReference type="ARBA" id="ARBA00005188"/>
    </source>
</evidence>
<dbReference type="GO" id="GO:0009435">
    <property type="term" value="P:NAD+ biosynthetic process"/>
    <property type="evidence" value="ECO:0007669"/>
    <property type="project" value="UniProtKB-UniRule"/>
</dbReference>
<dbReference type="GO" id="GO:0004359">
    <property type="term" value="F:glutaminase activity"/>
    <property type="evidence" value="ECO:0007669"/>
    <property type="project" value="InterPro"/>
</dbReference>
<dbReference type="GO" id="GO:0005737">
    <property type="term" value="C:cytoplasm"/>
    <property type="evidence" value="ECO:0007669"/>
    <property type="project" value="InterPro"/>
</dbReference>
<evidence type="ECO:0000313" key="13">
    <source>
        <dbReference type="WBParaSite" id="nRc.2.0.1.t00001-RA"/>
    </source>
</evidence>
<dbReference type="Gene3D" id="3.40.50.620">
    <property type="entry name" value="HUPs"/>
    <property type="match status" value="1"/>
</dbReference>
<dbReference type="PROSITE" id="PS50263">
    <property type="entry name" value="CN_HYDROLASE"/>
    <property type="match status" value="1"/>
</dbReference>
<dbReference type="AlphaFoldDB" id="A0A915HEJ1"/>
<evidence type="ECO:0000256" key="4">
    <source>
        <dbReference type="ARBA" id="ARBA00017309"/>
    </source>
</evidence>
<keyword evidence="5 10" id="KW-0436">Ligase</keyword>
<evidence type="ECO:0000259" key="11">
    <source>
        <dbReference type="PROSITE" id="PS50263"/>
    </source>
</evidence>
<protein>
    <recommendedName>
        <fullName evidence="4 10">Glutamine-dependent NAD(+) synthetase</fullName>
        <ecNumber evidence="3 10">6.3.5.1</ecNumber>
    </recommendedName>
    <alternativeName>
        <fullName evidence="9 10">NAD(+) synthase [glutamine-hydrolyzing]</fullName>
    </alternativeName>
</protein>
<dbReference type="CDD" id="cd00553">
    <property type="entry name" value="NAD_synthase"/>
    <property type="match status" value="1"/>
</dbReference>
<dbReference type="InterPro" id="IPR022310">
    <property type="entry name" value="NAD/GMP_synthase"/>
</dbReference>
<sequence length="528" mass="59853">MIAQNPHVDMTLDGVEIFLNSSASHHELRKSAYVSTSLIKQFTSKCGGIYVYTNQRGCDGDRLYFDGVSTISVNGEIVAKSRQFALEEVEVITAVVDLEDVRNERMQHRSSRDAATKVEPYPRFQVDVALSEVDDLHLAPSSPLQVKYHTVEEEIALGPACWLWDILKRSNLGGFFLPLSGGRDSASTACVVYSMCRLICQSVKDGDDEVINDLRAIVGDSRYVPENPKELCNRLFVTCYLGTENSSQKTKDCAEKLAGEIGSYHVSCKIDIVVNAVLTIFKTACGFVPKFRCHGGETRENLALQNLQARLRMVVSYFFAQLTQWSRSKRSSLLVLGSANVDESLTGYMTKYDCSSADFNPIGGLSKNDLKKFLEYSYVEFELPALRKIIDLEPSAELEPLQNGVVVQSDEADMGMTYDELSVIGKLRKPGNCGPYSIFCKLVHIWSNRYTPLQVAEKVELFFRMYSMNRHKMTVITPSYYAESYSPDDHRYDHRQFLYNVKWPWQFKLIESKVRISYFSLFCIRKLI</sequence>
<feature type="domain" description="CN hydrolase" evidence="11">
    <location>
        <begin position="1"/>
        <end position="98"/>
    </location>
</feature>
<dbReference type="Proteomes" id="UP000887565">
    <property type="component" value="Unplaced"/>
</dbReference>
<evidence type="ECO:0000313" key="12">
    <source>
        <dbReference type="Proteomes" id="UP000887565"/>
    </source>
</evidence>
<evidence type="ECO:0000256" key="9">
    <source>
        <dbReference type="ARBA" id="ARBA00030681"/>
    </source>
</evidence>
<evidence type="ECO:0000256" key="5">
    <source>
        <dbReference type="ARBA" id="ARBA00022598"/>
    </source>
</evidence>
<dbReference type="PANTHER" id="PTHR23090:SF9">
    <property type="entry name" value="GLUTAMINE-DEPENDENT NAD(+) SYNTHETASE"/>
    <property type="match status" value="1"/>
</dbReference>
<dbReference type="PIRSF" id="PIRSF006630">
    <property type="entry name" value="NADS_GAT"/>
    <property type="match status" value="1"/>
</dbReference>
<keyword evidence="12" id="KW-1185">Reference proteome</keyword>
<dbReference type="EC" id="6.3.5.1" evidence="3 10"/>
<comment type="similarity">
    <text evidence="2 10">In the C-terminal section; belongs to the NAD synthetase family.</text>
</comment>
<dbReference type="Pfam" id="PF02540">
    <property type="entry name" value="NAD_synthase"/>
    <property type="match status" value="1"/>
</dbReference>
<dbReference type="WBParaSite" id="nRc.2.0.1.t00001-RA">
    <property type="protein sequence ID" value="nRc.2.0.1.t00001-RA"/>
    <property type="gene ID" value="nRc.2.0.1.g00001"/>
</dbReference>
<dbReference type="NCBIfam" id="TIGR00552">
    <property type="entry name" value="nadE"/>
    <property type="match status" value="1"/>
</dbReference>
<dbReference type="InterPro" id="IPR003694">
    <property type="entry name" value="NAD_synthase"/>
</dbReference>
<name>A0A915HEJ1_ROMCU</name>
<keyword evidence="6 10" id="KW-0547">Nucleotide-binding</keyword>
<organism evidence="12 13">
    <name type="scientific">Romanomermis culicivorax</name>
    <name type="common">Nematode worm</name>
    <dbReference type="NCBI Taxonomy" id="13658"/>
    <lineage>
        <taxon>Eukaryota</taxon>
        <taxon>Metazoa</taxon>
        <taxon>Ecdysozoa</taxon>
        <taxon>Nematoda</taxon>
        <taxon>Enoplea</taxon>
        <taxon>Dorylaimia</taxon>
        <taxon>Mermithida</taxon>
        <taxon>Mermithoidea</taxon>
        <taxon>Mermithidae</taxon>
        <taxon>Romanomermis</taxon>
    </lineage>
</organism>
<dbReference type="GO" id="GO:0005524">
    <property type="term" value="F:ATP binding"/>
    <property type="evidence" value="ECO:0007669"/>
    <property type="project" value="UniProtKB-UniRule"/>
</dbReference>
<dbReference type="InterPro" id="IPR014445">
    <property type="entry name" value="Gln-dep_NAD_synthase"/>
</dbReference>
<dbReference type="InterPro" id="IPR003010">
    <property type="entry name" value="C-N_Hydrolase"/>
</dbReference>
<comment type="catalytic activity">
    <reaction evidence="10">
        <text>deamido-NAD(+) + L-glutamine + ATP + H2O = L-glutamate + AMP + diphosphate + NAD(+) + H(+)</text>
        <dbReference type="Rhea" id="RHEA:24384"/>
        <dbReference type="ChEBI" id="CHEBI:15377"/>
        <dbReference type="ChEBI" id="CHEBI:15378"/>
        <dbReference type="ChEBI" id="CHEBI:29985"/>
        <dbReference type="ChEBI" id="CHEBI:30616"/>
        <dbReference type="ChEBI" id="CHEBI:33019"/>
        <dbReference type="ChEBI" id="CHEBI:57540"/>
        <dbReference type="ChEBI" id="CHEBI:58359"/>
        <dbReference type="ChEBI" id="CHEBI:58437"/>
        <dbReference type="ChEBI" id="CHEBI:456215"/>
        <dbReference type="EC" id="6.3.5.1"/>
    </reaction>
</comment>
<evidence type="ECO:0000256" key="10">
    <source>
        <dbReference type="PIRNR" id="PIRNR006630"/>
    </source>
</evidence>
<evidence type="ECO:0000256" key="8">
    <source>
        <dbReference type="ARBA" id="ARBA00023027"/>
    </source>
</evidence>
<dbReference type="SUPFAM" id="SSF56317">
    <property type="entry name" value="Carbon-nitrogen hydrolase"/>
    <property type="match status" value="1"/>
</dbReference>
<keyword evidence="8 10" id="KW-0520">NAD</keyword>
<accession>A0A915HEJ1</accession>
<evidence type="ECO:0000256" key="7">
    <source>
        <dbReference type="ARBA" id="ARBA00022840"/>
    </source>
</evidence>
<dbReference type="Gene3D" id="3.60.110.10">
    <property type="entry name" value="Carbon-nitrogen hydrolase"/>
    <property type="match status" value="1"/>
</dbReference>
<evidence type="ECO:0000256" key="2">
    <source>
        <dbReference type="ARBA" id="ARBA00007145"/>
    </source>
</evidence>
<dbReference type="PANTHER" id="PTHR23090">
    <property type="entry name" value="NH 3 /GLUTAMINE-DEPENDENT NAD + SYNTHETASE"/>
    <property type="match status" value="1"/>
</dbReference>
<reference evidence="13" key="1">
    <citation type="submission" date="2022-11" db="UniProtKB">
        <authorList>
            <consortium name="WormBaseParasite"/>
        </authorList>
    </citation>
    <scope>IDENTIFICATION</scope>
</reference>
<dbReference type="Pfam" id="PF00795">
    <property type="entry name" value="CN_hydrolase"/>
    <property type="match status" value="1"/>
</dbReference>
<evidence type="ECO:0000256" key="3">
    <source>
        <dbReference type="ARBA" id="ARBA00012743"/>
    </source>
</evidence>
<dbReference type="InterPro" id="IPR036526">
    <property type="entry name" value="C-N_Hydrolase_sf"/>
</dbReference>
<comment type="pathway">
    <text evidence="1 10">Cofactor biosynthesis; NAD(+) biosynthesis; NAD(+) from deamido-NAD(+) (L-Gln route): step 1/1.</text>
</comment>
<dbReference type="InterPro" id="IPR014729">
    <property type="entry name" value="Rossmann-like_a/b/a_fold"/>
</dbReference>